<organism evidence="20 21">
    <name type="scientific">Thermobifida alba</name>
    <name type="common">Thermomonospora alba</name>
    <dbReference type="NCBI Taxonomy" id="53522"/>
    <lineage>
        <taxon>Bacteria</taxon>
        <taxon>Bacillati</taxon>
        <taxon>Actinomycetota</taxon>
        <taxon>Actinomycetes</taxon>
        <taxon>Streptosporangiales</taxon>
        <taxon>Nocardiopsidaceae</taxon>
        <taxon>Thermobifida</taxon>
    </lineage>
</organism>
<gene>
    <name evidence="19" type="primary">cobS</name>
    <name evidence="20" type="ORF">FOF52_01740</name>
</gene>
<evidence type="ECO:0000256" key="18">
    <source>
        <dbReference type="ARBA" id="ARBA00049504"/>
    </source>
</evidence>
<feature type="transmembrane region" description="Helical" evidence="19">
    <location>
        <begin position="162"/>
        <end position="185"/>
    </location>
</feature>
<dbReference type="HAMAP" id="MF_00719">
    <property type="entry name" value="CobS"/>
    <property type="match status" value="1"/>
</dbReference>
<evidence type="ECO:0000256" key="1">
    <source>
        <dbReference type="ARBA" id="ARBA00001946"/>
    </source>
</evidence>
<feature type="transmembrane region" description="Helical" evidence="19">
    <location>
        <begin position="191"/>
        <end position="210"/>
    </location>
</feature>
<evidence type="ECO:0000256" key="6">
    <source>
        <dbReference type="ARBA" id="ARBA00015850"/>
    </source>
</evidence>
<sequence>MAVGTLTAIPVRVTRVDRTVAAWAMAAAPLVGVLLTALAGAVLAGALLLGLSPLLAAVLAVGALALLTRGLHLDGLADVADGLGSGAAADRALEIMRRSDIGPFGVVTLVLVVLVQVASLAALAAEGAAAALWGLGAALLSGRLAITWACTPLVGAARPEGLGAFVARSVPLPAAAAVTCAVLLAGAAGDGTWPVAVGAGLAAAGGLLLRLRRRLGGVTGDVLGALAETAAAAALVAAAAL</sequence>
<evidence type="ECO:0000313" key="20">
    <source>
        <dbReference type="EMBL" id="UPT23275.1"/>
    </source>
</evidence>
<comment type="catalytic activity">
    <reaction evidence="17 19">
        <text>alpha-ribazole + adenosylcob(III)inamide-GDP = adenosylcob(III)alamin + GMP + H(+)</text>
        <dbReference type="Rhea" id="RHEA:16049"/>
        <dbReference type="ChEBI" id="CHEBI:10329"/>
        <dbReference type="ChEBI" id="CHEBI:15378"/>
        <dbReference type="ChEBI" id="CHEBI:18408"/>
        <dbReference type="ChEBI" id="CHEBI:58115"/>
        <dbReference type="ChEBI" id="CHEBI:60487"/>
        <dbReference type="EC" id="2.7.8.26"/>
    </reaction>
</comment>
<comment type="pathway">
    <text evidence="3 19">Cofactor biosynthesis; adenosylcobalamin biosynthesis; adenosylcobalamin from cob(II)yrinate a,c-diamide: step 7/7.</text>
</comment>
<dbReference type="PANTHER" id="PTHR34148:SF1">
    <property type="entry name" value="ADENOSYLCOBINAMIDE-GDP RIBAZOLETRANSFERASE"/>
    <property type="match status" value="1"/>
</dbReference>
<proteinExistence type="inferred from homology"/>
<evidence type="ECO:0000256" key="8">
    <source>
        <dbReference type="ARBA" id="ARBA00022573"/>
    </source>
</evidence>
<comment type="function">
    <text evidence="14 19">Joins adenosylcobinamide-GDP and alpha-ribazole to generate adenosylcobalamin (Ado-cobalamin). Also synthesizes adenosylcobalamin 5'-phosphate from adenosylcobinamide-GDP and alpha-ribazole 5'-phosphate.</text>
</comment>
<evidence type="ECO:0000256" key="11">
    <source>
        <dbReference type="ARBA" id="ARBA00022842"/>
    </source>
</evidence>
<dbReference type="EMBL" id="CP051627">
    <property type="protein sequence ID" value="UPT23275.1"/>
    <property type="molecule type" value="Genomic_DNA"/>
</dbReference>
<dbReference type="Pfam" id="PF02654">
    <property type="entry name" value="CobS"/>
    <property type="match status" value="1"/>
</dbReference>
<dbReference type="PANTHER" id="PTHR34148">
    <property type="entry name" value="ADENOSYLCOBINAMIDE-GDP RIBAZOLETRANSFERASE"/>
    <property type="match status" value="1"/>
</dbReference>
<keyword evidence="11 19" id="KW-0460">Magnesium</keyword>
<keyword evidence="13 19" id="KW-0472">Membrane</keyword>
<keyword evidence="9 19" id="KW-0808">Transferase</keyword>
<feature type="transmembrane region" description="Helical" evidence="19">
    <location>
        <begin position="20"/>
        <end position="41"/>
    </location>
</feature>
<accession>A0ABY4L7N6</accession>
<dbReference type="Proteomes" id="UP000832041">
    <property type="component" value="Chromosome"/>
</dbReference>
<name>A0ABY4L7N6_THEAE</name>
<evidence type="ECO:0000256" key="16">
    <source>
        <dbReference type="ARBA" id="ARBA00032853"/>
    </source>
</evidence>
<evidence type="ECO:0000256" key="15">
    <source>
        <dbReference type="ARBA" id="ARBA00032605"/>
    </source>
</evidence>
<comment type="catalytic activity">
    <reaction evidence="18 19">
        <text>alpha-ribazole 5'-phosphate + adenosylcob(III)inamide-GDP = adenosylcob(III)alamin 5'-phosphate + GMP + H(+)</text>
        <dbReference type="Rhea" id="RHEA:23560"/>
        <dbReference type="ChEBI" id="CHEBI:15378"/>
        <dbReference type="ChEBI" id="CHEBI:57918"/>
        <dbReference type="ChEBI" id="CHEBI:58115"/>
        <dbReference type="ChEBI" id="CHEBI:60487"/>
        <dbReference type="ChEBI" id="CHEBI:60493"/>
        <dbReference type="EC" id="2.7.8.26"/>
    </reaction>
</comment>
<evidence type="ECO:0000256" key="12">
    <source>
        <dbReference type="ARBA" id="ARBA00022989"/>
    </source>
</evidence>
<feature type="transmembrane region" description="Helical" evidence="19">
    <location>
        <begin position="101"/>
        <end position="124"/>
    </location>
</feature>
<keyword evidence="7 19" id="KW-1003">Cell membrane</keyword>
<keyword evidence="12 19" id="KW-1133">Transmembrane helix</keyword>
<keyword evidence="8 19" id="KW-0169">Cobalamin biosynthesis</keyword>
<evidence type="ECO:0000256" key="5">
    <source>
        <dbReference type="ARBA" id="ARBA00013200"/>
    </source>
</evidence>
<keyword evidence="10 19" id="KW-0812">Transmembrane</keyword>
<evidence type="ECO:0000256" key="10">
    <source>
        <dbReference type="ARBA" id="ARBA00022692"/>
    </source>
</evidence>
<keyword evidence="21" id="KW-1185">Reference proteome</keyword>
<comment type="cofactor">
    <cofactor evidence="1 19">
        <name>Mg(2+)</name>
        <dbReference type="ChEBI" id="CHEBI:18420"/>
    </cofactor>
</comment>
<evidence type="ECO:0000256" key="2">
    <source>
        <dbReference type="ARBA" id="ARBA00004651"/>
    </source>
</evidence>
<protein>
    <recommendedName>
        <fullName evidence="6 19">Adenosylcobinamide-GDP ribazoletransferase</fullName>
        <ecNumber evidence="5 19">2.7.8.26</ecNumber>
    </recommendedName>
    <alternativeName>
        <fullName evidence="16 19">Cobalamin synthase</fullName>
    </alternativeName>
    <alternativeName>
        <fullName evidence="15 19">Cobalamin-5'-phosphate synthase</fullName>
    </alternativeName>
</protein>
<evidence type="ECO:0000256" key="17">
    <source>
        <dbReference type="ARBA" id="ARBA00048623"/>
    </source>
</evidence>
<comment type="subcellular location">
    <subcellularLocation>
        <location evidence="2 19">Cell membrane</location>
        <topology evidence="2 19">Multi-pass membrane protein</topology>
    </subcellularLocation>
</comment>
<dbReference type="EC" id="2.7.8.26" evidence="5 19"/>
<comment type="similarity">
    <text evidence="4 19">Belongs to the CobS family.</text>
</comment>
<dbReference type="InterPro" id="IPR003805">
    <property type="entry name" value="CobS"/>
</dbReference>
<evidence type="ECO:0000256" key="19">
    <source>
        <dbReference type="HAMAP-Rule" id="MF_00719"/>
    </source>
</evidence>
<feature type="transmembrane region" description="Helical" evidence="19">
    <location>
        <begin position="47"/>
        <end position="67"/>
    </location>
</feature>
<reference evidence="20 21" key="1">
    <citation type="submission" date="2020-04" db="EMBL/GenBank/DDBJ databases">
        <title>Thermobifida alba genome sequencing and assembly.</title>
        <authorList>
            <person name="Luzics S."/>
            <person name="Horvath B."/>
            <person name="Nagy I."/>
            <person name="Toth A."/>
            <person name="Nagy I."/>
            <person name="Kukolya J."/>
        </authorList>
    </citation>
    <scope>NUCLEOTIDE SEQUENCE [LARGE SCALE GENOMIC DNA]</scope>
    <source>
        <strain evidence="20 21">DSM 43795</strain>
    </source>
</reference>
<evidence type="ECO:0000256" key="7">
    <source>
        <dbReference type="ARBA" id="ARBA00022475"/>
    </source>
</evidence>
<evidence type="ECO:0000313" key="21">
    <source>
        <dbReference type="Proteomes" id="UP000832041"/>
    </source>
</evidence>
<evidence type="ECO:0000256" key="4">
    <source>
        <dbReference type="ARBA" id="ARBA00010561"/>
    </source>
</evidence>
<feature type="transmembrane region" description="Helical" evidence="19">
    <location>
        <begin position="130"/>
        <end position="150"/>
    </location>
</feature>
<evidence type="ECO:0000256" key="9">
    <source>
        <dbReference type="ARBA" id="ARBA00022679"/>
    </source>
</evidence>
<evidence type="ECO:0000256" key="13">
    <source>
        <dbReference type="ARBA" id="ARBA00023136"/>
    </source>
</evidence>
<evidence type="ECO:0000256" key="14">
    <source>
        <dbReference type="ARBA" id="ARBA00025228"/>
    </source>
</evidence>
<evidence type="ECO:0000256" key="3">
    <source>
        <dbReference type="ARBA" id="ARBA00004663"/>
    </source>
</evidence>